<organism evidence="2 3">
    <name type="scientific">Porphyridium purpureum</name>
    <name type="common">Red alga</name>
    <name type="synonym">Porphyridium cruentum</name>
    <dbReference type="NCBI Taxonomy" id="35688"/>
    <lineage>
        <taxon>Eukaryota</taxon>
        <taxon>Rhodophyta</taxon>
        <taxon>Bangiophyceae</taxon>
        <taxon>Porphyridiales</taxon>
        <taxon>Porphyridiaceae</taxon>
        <taxon>Porphyridium</taxon>
    </lineage>
</organism>
<keyword evidence="3" id="KW-1185">Reference proteome</keyword>
<dbReference type="GO" id="GO:0003676">
    <property type="term" value="F:nucleic acid binding"/>
    <property type="evidence" value="ECO:0007669"/>
    <property type="project" value="InterPro"/>
</dbReference>
<protein>
    <submittedName>
        <fullName evidence="2">Copia protein</fullName>
    </submittedName>
</protein>
<sequence length="871" mass="97878">MSVCGENAAKSLNLSVRKFRNTTFFRFGGESYKSQGVADVHIPFGATQLPFTVHMIELDIPCLLGLDFLIAHKVTINYGLRTACISRTCVKLDVLDGHLYFPLETNATIYYTDIEVEKLHKRLGHGTAEKLDKLIQKANPLMADADRMKLKKQLKTAQETCVICQYMEPKPLRPSVAPDYPENVRFNAEVLDVFYLGSKPVLHMICADTRFSATCFLNDVSSASVVDAFIRTWTCALAGLPDMIRVDQGSSFVSMEFTTAITAFGITVKQSGVECHWSLGRGERYHAPIKILFEKRRRDDATSQASDKTTLALATRAVNESMGPEGFVPVFLVFGVLPRGMSEVELGSKSQYARMRAMRSARTEYESLVAKERLQRALSKNFPTEILMHPGDKVRAYRFDKRHWTGPHVLRNVNYEENVAYVEENGRLTKYSVAMVRPHREKLTDLQKNDSVFFVDPGTENTVAVQDAKNKELQGLKDRGVYQVVHSVPAGANIMRLKWVIKKKGEKVKARAVVLGHVDKEKDDLVRDAPVIQTVSIRLLIVAAQILGLELYSRDAIQAFLQSEWELIRDVYLIPPPEAVCGNNAFWKLVKPMYGTVDAPNHWVYTYLNALAELGAEKSLDPCFLKLKDGFLGIMVDDSLCAGGTEFQSTGASLMKRFDMHERQKLPFVFGGTALSKNGTDVELSQKEYWAKVESKVTSFQETRSARGKLGWLSNITRPDLSYIQGQLCQVTETNYDATRVDALIKKTRKQLCASTSLVFPRLGRDLELVVYSDASFGNNQDGSTQLGFVAVLRNRLKTDATVIHWKSHKSRRIMRSVLSAEVSALCEALDVGIFLKEQLRWMNLPAKHTIVTDSKSIFDTIMSNRVPTER</sequence>
<proteinExistence type="predicted"/>
<dbReference type="EMBL" id="VRMN01000007">
    <property type="protein sequence ID" value="KAA8493217.1"/>
    <property type="molecule type" value="Genomic_DNA"/>
</dbReference>
<feature type="domain" description="Integrase catalytic" evidence="1">
    <location>
        <begin position="167"/>
        <end position="337"/>
    </location>
</feature>
<evidence type="ECO:0000313" key="3">
    <source>
        <dbReference type="Proteomes" id="UP000324585"/>
    </source>
</evidence>
<dbReference type="Gene3D" id="3.30.420.10">
    <property type="entry name" value="Ribonuclease H-like superfamily/Ribonuclease H"/>
    <property type="match status" value="1"/>
</dbReference>
<dbReference type="InterPro" id="IPR012337">
    <property type="entry name" value="RNaseH-like_sf"/>
</dbReference>
<comment type="caution">
    <text evidence="2">The sequence shown here is derived from an EMBL/GenBank/DDBJ whole genome shotgun (WGS) entry which is preliminary data.</text>
</comment>
<dbReference type="InterPro" id="IPR001584">
    <property type="entry name" value="Integrase_cat-core"/>
</dbReference>
<dbReference type="AlphaFoldDB" id="A0A5J4YRZ9"/>
<dbReference type="GO" id="GO:0015074">
    <property type="term" value="P:DNA integration"/>
    <property type="evidence" value="ECO:0007669"/>
    <property type="project" value="InterPro"/>
</dbReference>
<dbReference type="Proteomes" id="UP000324585">
    <property type="component" value="Unassembled WGS sequence"/>
</dbReference>
<dbReference type="OrthoDB" id="413361at2759"/>
<evidence type="ECO:0000313" key="2">
    <source>
        <dbReference type="EMBL" id="KAA8493217.1"/>
    </source>
</evidence>
<dbReference type="Pfam" id="PF07727">
    <property type="entry name" value="RVT_2"/>
    <property type="match status" value="1"/>
</dbReference>
<reference evidence="3" key="1">
    <citation type="journal article" date="2019" name="Nat. Commun.">
        <title>Expansion of phycobilisome linker gene families in mesophilic red algae.</title>
        <authorList>
            <person name="Lee J."/>
            <person name="Kim D."/>
            <person name="Bhattacharya D."/>
            <person name="Yoon H.S."/>
        </authorList>
    </citation>
    <scope>NUCLEOTIDE SEQUENCE [LARGE SCALE GENOMIC DNA]</scope>
    <source>
        <strain evidence="3">CCMP 1328</strain>
    </source>
</reference>
<accession>A0A5J4YRZ9</accession>
<evidence type="ECO:0000259" key="1">
    <source>
        <dbReference type="PROSITE" id="PS50994"/>
    </source>
</evidence>
<gene>
    <name evidence="2" type="ORF">FVE85_8662</name>
</gene>
<dbReference type="SUPFAM" id="SSF53098">
    <property type="entry name" value="Ribonuclease H-like"/>
    <property type="match status" value="1"/>
</dbReference>
<dbReference type="InterPro" id="IPR036397">
    <property type="entry name" value="RNaseH_sf"/>
</dbReference>
<dbReference type="Gene3D" id="2.40.70.10">
    <property type="entry name" value="Acid Proteases"/>
    <property type="match status" value="1"/>
</dbReference>
<dbReference type="InterPro" id="IPR021109">
    <property type="entry name" value="Peptidase_aspartic_dom_sf"/>
</dbReference>
<dbReference type="PROSITE" id="PS50994">
    <property type="entry name" value="INTEGRASE"/>
    <property type="match status" value="1"/>
</dbReference>
<name>A0A5J4YRZ9_PORPP</name>
<dbReference type="InterPro" id="IPR013103">
    <property type="entry name" value="RVT_2"/>
</dbReference>